<evidence type="ECO:0000313" key="4">
    <source>
        <dbReference type="Proteomes" id="UP000566819"/>
    </source>
</evidence>
<comment type="caution">
    <text evidence="3">The sequence shown here is derived from an EMBL/GenBank/DDBJ whole genome shotgun (WGS) entry which is preliminary data.</text>
</comment>
<keyword evidence="4" id="KW-1185">Reference proteome</keyword>
<reference evidence="3 4" key="1">
    <citation type="submission" date="2020-03" db="EMBL/GenBank/DDBJ databases">
        <title>Draft Genome Sequence of Cudoniella acicularis.</title>
        <authorList>
            <person name="Buettner E."/>
            <person name="Kellner H."/>
        </authorList>
    </citation>
    <scope>NUCLEOTIDE SEQUENCE [LARGE SCALE GENOMIC DNA]</scope>
    <source>
        <strain evidence="3 4">DSM 108380</strain>
    </source>
</reference>
<feature type="transmembrane region" description="Helical" evidence="2">
    <location>
        <begin position="53"/>
        <end position="74"/>
    </location>
</feature>
<protein>
    <submittedName>
        <fullName evidence="3">Uncharacterized protein</fullName>
    </submittedName>
</protein>
<evidence type="ECO:0000256" key="2">
    <source>
        <dbReference type="SAM" id="Phobius"/>
    </source>
</evidence>
<evidence type="ECO:0000313" key="3">
    <source>
        <dbReference type="EMBL" id="KAF4629111.1"/>
    </source>
</evidence>
<keyword evidence="2" id="KW-1133">Transmembrane helix</keyword>
<proteinExistence type="predicted"/>
<dbReference type="Proteomes" id="UP000566819">
    <property type="component" value="Unassembled WGS sequence"/>
</dbReference>
<evidence type="ECO:0000256" key="1">
    <source>
        <dbReference type="SAM" id="MobiDB-lite"/>
    </source>
</evidence>
<accession>A0A8H4W0G6</accession>
<gene>
    <name evidence="3" type="ORF">G7Y89_g9039</name>
</gene>
<organism evidence="3 4">
    <name type="scientific">Cudoniella acicularis</name>
    <dbReference type="NCBI Taxonomy" id="354080"/>
    <lineage>
        <taxon>Eukaryota</taxon>
        <taxon>Fungi</taxon>
        <taxon>Dikarya</taxon>
        <taxon>Ascomycota</taxon>
        <taxon>Pezizomycotina</taxon>
        <taxon>Leotiomycetes</taxon>
        <taxon>Helotiales</taxon>
        <taxon>Tricladiaceae</taxon>
        <taxon>Cudoniella</taxon>
    </lineage>
</organism>
<name>A0A8H4W0G6_9HELO</name>
<sequence>MAGIPLSPPYPPGKLDYGAFEQIPLEQLPRPVVAKEEPNMEWYKPNPKRKRRWFILSIVILAIAVIVFATFFGINTYKLQHQPTPQNITTTVTMTQTSTFSTSFWNTTTATVSTTVTPISYPCHNVADPDHNIGNYCTCDNGVSLPIASAIDKNTGTDYMPCPYTYWGPNDLLTTGSADNGVGGGFLDNTNVPPAGGPTPTPTPTPTLTSTPIPTSPPAAPPIAPPVTAAPTSHICIANGTEMTFTELPASSRSYVCINPDGSLTTLTGN</sequence>
<dbReference type="EMBL" id="JAAMPI010000718">
    <property type="protein sequence ID" value="KAF4629111.1"/>
    <property type="molecule type" value="Genomic_DNA"/>
</dbReference>
<dbReference type="AlphaFoldDB" id="A0A8H4W0G6"/>
<keyword evidence="2" id="KW-0812">Transmembrane</keyword>
<feature type="region of interest" description="Disordered" evidence="1">
    <location>
        <begin position="188"/>
        <end position="221"/>
    </location>
</feature>
<keyword evidence="2" id="KW-0472">Membrane</keyword>
<feature type="compositionally biased region" description="Pro residues" evidence="1">
    <location>
        <begin position="195"/>
        <end position="205"/>
    </location>
</feature>